<evidence type="ECO:0000313" key="6">
    <source>
        <dbReference type="Proteomes" id="UP000596117"/>
    </source>
</evidence>
<feature type="chain" id="PRO_5019375895" description="UrcA family protein" evidence="2">
    <location>
        <begin position="22"/>
        <end position="79"/>
    </location>
</feature>
<dbReference type="Proteomes" id="UP000596117">
    <property type="component" value="Chromosome"/>
</dbReference>
<dbReference type="RefSeq" id="WP_076224551.1">
    <property type="nucleotide sequence ID" value="NZ_BJNC01000011.1"/>
</dbReference>
<feature type="signal peptide" evidence="2">
    <location>
        <begin position="1"/>
        <end position="21"/>
    </location>
</feature>
<accession>A0A410NVQ5</accession>
<evidence type="ECO:0000256" key="1">
    <source>
        <dbReference type="SAM" id="MobiDB-lite"/>
    </source>
</evidence>
<dbReference type="EMBL" id="CP035093">
    <property type="protein sequence ID" value="QAT13943.1"/>
    <property type="molecule type" value="Genomic_DNA"/>
</dbReference>
<evidence type="ECO:0000256" key="2">
    <source>
        <dbReference type="SAM" id="SignalP"/>
    </source>
</evidence>
<name>A0A410NVQ5_BREDI</name>
<reference evidence="3 5" key="1">
    <citation type="submission" date="2019-01" db="EMBL/GenBank/DDBJ databases">
        <title>Brevundimonas diminuta Genome sequencing and assembly.</title>
        <authorList>
            <person name="Chen H."/>
        </authorList>
    </citation>
    <scope>NUCLEOTIDE SEQUENCE [LARGE SCALE GENOMIC DNA]</scope>
    <source>
        <strain evidence="3">ATCC</strain>
        <strain evidence="5">ATCC(B) 19146</strain>
    </source>
</reference>
<feature type="region of interest" description="Disordered" evidence="1">
    <location>
        <begin position="33"/>
        <end position="60"/>
    </location>
</feature>
<sequence length="79" mass="8645">MLTPLLFSLVLSSSAATPVHAQSAGAMPVAYPVRDRSAPRPGEEVREECRRGQPTGSNIRQDICRQASVKRSIERAARR</sequence>
<keyword evidence="2" id="KW-0732">Signal</keyword>
<evidence type="ECO:0000313" key="3">
    <source>
        <dbReference type="EMBL" id="QAT13943.1"/>
    </source>
</evidence>
<dbReference type="AlphaFoldDB" id="A0A410NVQ5"/>
<evidence type="ECO:0008006" key="7">
    <source>
        <dbReference type="Google" id="ProtNLM"/>
    </source>
</evidence>
<protein>
    <recommendedName>
        <fullName evidence="7">UrcA family protein</fullName>
    </recommendedName>
</protein>
<feature type="compositionally biased region" description="Basic and acidic residues" evidence="1">
    <location>
        <begin position="33"/>
        <end position="51"/>
    </location>
</feature>
<evidence type="ECO:0000313" key="5">
    <source>
        <dbReference type="Proteomes" id="UP000287388"/>
    </source>
</evidence>
<dbReference type="EMBL" id="CP066026">
    <property type="protein sequence ID" value="QQB88690.1"/>
    <property type="molecule type" value="Genomic_DNA"/>
</dbReference>
<proteinExistence type="predicted"/>
<gene>
    <name evidence="3" type="ORF">EQG53_05960</name>
    <name evidence="4" type="ORF">I6H83_16470</name>
</gene>
<organism evidence="3 5">
    <name type="scientific">Brevundimonas diminuta</name>
    <name type="common">Pseudomonas diminuta</name>
    <dbReference type="NCBI Taxonomy" id="293"/>
    <lineage>
        <taxon>Bacteria</taxon>
        <taxon>Pseudomonadati</taxon>
        <taxon>Pseudomonadota</taxon>
        <taxon>Alphaproteobacteria</taxon>
        <taxon>Caulobacterales</taxon>
        <taxon>Caulobacteraceae</taxon>
        <taxon>Brevundimonas</taxon>
    </lineage>
</organism>
<keyword evidence="6" id="KW-1185">Reference proteome</keyword>
<dbReference type="Proteomes" id="UP000287388">
    <property type="component" value="Chromosome"/>
</dbReference>
<reference evidence="4 6" key="2">
    <citation type="submission" date="2020-12" db="EMBL/GenBank/DDBJ databases">
        <title>FDA dAtabase for Regulatory Grade micrObial Sequences (FDA-ARGOS): Supporting development and validation of Infectious Disease Dx tests.</title>
        <authorList>
            <person name="Kerrigan L."/>
            <person name="Long C."/>
            <person name="Tallon L."/>
            <person name="Sadzewicz L."/>
            <person name="Zhao X."/>
            <person name="Boylan J."/>
            <person name="Ott S."/>
            <person name="Bowen H."/>
            <person name="Vavikolanu K."/>
            <person name="Mehta A."/>
            <person name="Aluvathingal J."/>
            <person name="Nadendla S."/>
            <person name="Yan Y."/>
            <person name="Sichtig H."/>
        </authorList>
    </citation>
    <scope>NUCLEOTIDE SEQUENCE [LARGE SCALE GENOMIC DNA]</scope>
    <source>
        <strain evidence="4 6">FDAARGOS_1026</strain>
    </source>
</reference>
<evidence type="ECO:0000313" key="4">
    <source>
        <dbReference type="EMBL" id="QQB88690.1"/>
    </source>
</evidence>
<dbReference type="KEGG" id="bdm:EQG53_05960"/>